<dbReference type="Gene3D" id="1.25.40.590">
    <property type="entry name" value="Type IV / VI secretion system, DotU"/>
    <property type="match status" value="1"/>
</dbReference>
<organism evidence="3 4">
    <name type="scientific">Sulfidibacter corallicola</name>
    <dbReference type="NCBI Taxonomy" id="2818388"/>
    <lineage>
        <taxon>Bacteria</taxon>
        <taxon>Pseudomonadati</taxon>
        <taxon>Acidobacteriota</taxon>
        <taxon>Holophagae</taxon>
        <taxon>Acanthopleuribacterales</taxon>
        <taxon>Acanthopleuribacteraceae</taxon>
        <taxon>Sulfidibacter</taxon>
    </lineage>
</organism>
<reference evidence="3" key="1">
    <citation type="submission" date="2021-03" db="EMBL/GenBank/DDBJ databases">
        <title>Acanthopleuribacteraceae sp. M133.</title>
        <authorList>
            <person name="Wang G."/>
        </authorList>
    </citation>
    <scope>NUCLEOTIDE SEQUENCE</scope>
    <source>
        <strain evidence="3">M133</strain>
    </source>
</reference>
<keyword evidence="1" id="KW-0812">Transmembrane</keyword>
<evidence type="ECO:0000259" key="2">
    <source>
        <dbReference type="Pfam" id="PF09850"/>
    </source>
</evidence>
<name>A0A8A4TN36_SULCO</name>
<keyword evidence="1" id="KW-0472">Membrane</keyword>
<protein>
    <submittedName>
        <fullName evidence="3">DotU family type IV/VI secretion system protein</fullName>
    </submittedName>
</protein>
<accession>A0A8A4TN36</accession>
<dbReference type="KEGG" id="scor:J3U87_00710"/>
<dbReference type="Pfam" id="PF09850">
    <property type="entry name" value="DotU"/>
    <property type="match status" value="1"/>
</dbReference>
<dbReference type="AlphaFoldDB" id="A0A8A4TN36"/>
<dbReference type="InterPro" id="IPR017732">
    <property type="entry name" value="T4/T6SS_DotU"/>
</dbReference>
<dbReference type="InterPro" id="IPR038522">
    <property type="entry name" value="T4/T6SS_DotU_sf"/>
</dbReference>
<feature type="domain" description="Type IV / VI secretion system DotU" evidence="2">
    <location>
        <begin position="76"/>
        <end position="233"/>
    </location>
</feature>
<keyword evidence="4" id="KW-1185">Reference proteome</keyword>
<sequence>MHAENPSLLLQNLVAFYQLIATLKGQILRCDAEARDGTPTPSMAAPPSRKEVCDRLLLMLDRQASRSAGHPDSALGRQSREARYVMVALADEVFLHFAWAGRTEWNHYLLEEQVFHSQSAGEWFFQRVDDLLLDPGAGSRELAKVYLMALALGFKGRYRLGDPNGDLALYQRRLYGFIFGAEPPATQAALSLFPQNRETVAAQSDAQPLPRQRALHRLAAAILAAWLLLGFGLWRWLTRPVAEAARAILDLP</sequence>
<gene>
    <name evidence="3" type="ORF">J3U87_00710</name>
</gene>
<keyword evidence="1" id="KW-1133">Transmembrane helix</keyword>
<feature type="transmembrane region" description="Helical" evidence="1">
    <location>
        <begin position="218"/>
        <end position="237"/>
    </location>
</feature>
<dbReference type="RefSeq" id="WP_237381099.1">
    <property type="nucleotide sequence ID" value="NZ_CP071793.1"/>
</dbReference>
<evidence type="ECO:0000313" key="4">
    <source>
        <dbReference type="Proteomes" id="UP000663929"/>
    </source>
</evidence>
<dbReference type="Proteomes" id="UP000663929">
    <property type="component" value="Chromosome"/>
</dbReference>
<proteinExistence type="predicted"/>
<dbReference type="EMBL" id="CP071793">
    <property type="protein sequence ID" value="QTD50963.1"/>
    <property type="molecule type" value="Genomic_DNA"/>
</dbReference>
<evidence type="ECO:0000313" key="3">
    <source>
        <dbReference type="EMBL" id="QTD50963.1"/>
    </source>
</evidence>
<dbReference type="PANTHER" id="PTHR38033">
    <property type="entry name" value="MEMBRANE PROTEIN-RELATED"/>
    <property type="match status" value="1"/>
</dbReference>
<dbReference type="PANTHER" id="PTHR38033:SF1">
    <property type="entry name" value="DOTU FAMILY TYPE IV_VI SECRETION SYSTEM PROTEIN"/>
    <property type="match status" value="1"/>
</dbReference>
<evidence type="ECO:0000256" key="1">
    <source>
        <dbReference type="SAM" id="Phobius"/>
    </source>
</evidence>